<dbReference type="InterPro" id="IPR000722">
    <property type="entry name" value="RNA_pol_asu"/>
</dbReference>
<evidence type="ECO:0000256" key="9">
    <source>
        <dbReference type="ARBA" id="ARBA00022842"/>
    </source>
</evidence>
<dbReference type="Gene3D" id="2.40.40.20">
    <property type="match status" value="1"/>
</dbReference>
<keyword evidence="6" id="KW-0548">Nucleotidyltransferase</keyword>
<evidence type="ECO:0000256" key="10">
    <source>
        <dbReference type="ARBA" id="ARBA00023125"/>
    </source>
</evidence>
<reference evidence="14" key="1">
    <citation type="journal article" date="2020" name="Nature">
        <title>Giant virus diversity and host interactions through global metagenomics.</title>
        <authorList>
            <person name="Schulz F."/>
            <person name="Roux S."/>
            <person name="Paez-Espino D."/>
            <person name="Jungbluth S."/>
            <person name="Walsh D.A."/>
            <person name="Denef V.J."/>
            <person name="McMahon K.D."/>
            <person name="Konstantinidis K.T."/>
            <person name="Eloe-Fadrosh E.A."/>
            <person name="Kyrpides N.C."/>
            <person name="Woyke T."/>
        </authorList>
    </citation>
    <scope>NUCLEOTIDE SEQUENCE</scope>
    <source>
        <strain evidence="14">GVMAG-M-3300018428-35</strain>
    </source>
</reference>
<dbReference type="Gene3D" id="4.10.860.120">
    <property type="entry name" value="RNA polymerase II, clamp domain"/>
    <property type="match status" value="1"/>
</dbReference>
<dbReference type="InterPro" id="IPR007080">
    <property type="entry name" value="RNA_pol_Rpb1_1"/>
</dbReference>
<evidence type="ECO:0000256" key="5">
    <source>
        <dbReference type="ARBA" id="ARBA00022679"/>
    </source>
</evidence>
<dbReference type="InterPro" id="IPR045867">
    <property type="entry name" value="DNA-dir_RpoC_beta_prime"/>
</dbReference>
<keyword evidence="5" id="KW-0808">Transferase</keyword>
<dbReference type="GO" id="GO:0005665">
    <property type="term" value="C:RNA polymerase II, core complex"/>
    <property type="evidence" value="ECO:0007669"/>
    <property type="project" value="TreeGrafter"/>
</dbReference>
<dbReference type="Pfam" id="PF05000">
    <property type="entry name" value="RNA_pol_Rpb1_4"/>
    <property type="match status" value="1"/>
</dbReference>
<dbReference type="EMBL" id="MN739248">
    <property type="protein sequence ID" value="QHS95361.1"/>
    <property type="molecule type" value="Genomic_DNA"/>
</dbReference>
<dbReference type="FunFam" id="4.10.860.120:FF:000003">
    <property type="entry name" value="DNA-directed RNA polymerase subunit"/>
    <property type="match status" value="1"/>
</dbReference>
<dbReference type="Gene3D" id="1.10.274.100">
    <property type="entry name" value="RNA polymerase Rpb1, domain 3"/>
    <property type="match status" value="1"/>
</dbReference>
<dbReference type="InterPro" id="IPR044893">
    <property type="entry name" value="RNA_pol_Rpb1_clamp_domain"/>
</dbReference>
<proteinExistence type="inferred from homology"/>
<dbReference type="SUPFAM" id="SSF64484">
    <property type="entry name" value="beta and beta-prime subunits of DNA dependent RNA-polymerase"/>
    <property type="match status" value="1"/>
</dbReference>
<dbReference type="InterPro" id="IPR007073">
    <property type="entry name" value="RNA_pol_Rpb1_7"/>
</dbReference>
<dbReference type="EC" id="2.7.7.6" evidence="2"/>
<dbReference type="Gene3D" id="3.30.1490.180">
    <property type="entry name" value="RNA polymerase ii"/>
    <property type="match status" value="1"/>
</dbReference>
<dbReference type="Gene3D" id="3.30.1360.140">
    <property type="match status" value="1"/>
</dbReference>
<dbReference type="InterPro" id="IPR042102">
    <property type="entry name" value="RNA_pol_Rpb1_3_sf"/>
</dbReference>
<dbReference type="Pfam" id="PF04992">
    <property type="entry name" value="RNA_pol_Rpb1_6"/>
    <property type="match status" value="1"/>
</dbReference>
<dbReference type="Pfam" id="PF04997">
    <property type="entry name" value="RNA_pol_Rpb1_1"/>
    <property type="match status" value="1"/>
</dbReference>
<keyword evidence="8" id="KW-0862">Zinc</keyword>
<keyword evidence="9" id="KW-0460">Magnesium</keyword>
<evidence type="ECO:0000313" key="14">
    <source>
        <dbReference type="EMBL" id="QHS95361.1"/>
    </source>
</evidence>
<comment type="similarity">
    <text evidence="1">Belongs to the RNA polymerase beta' chain family.</text>
</comment>
<name>A0A6C0BUB7_9ZZZZ</name>
<dbReference type="GO" id="GO:0003677">
    <property type="term" value="F:DNA binding"/>
    <property type="evidence" value="ECO:0007669"/>
    <property type="project" value="UniProtKB-KW"/>
</dbReference>
<dbReference type="InterPro" id="IPR006592">
    <property type="entry name" value="RNA_pol_N"/>
</dbReference>
<evidence type="ECO:0000256" key="3">
    <source>
        <dbReference type="ARBA" id="ARBA00016625"/>
    </source>
</evidence>
<dbReference type="InterPro" id="IPR007075">
    <property type="entry name" value="RNA_pol_Rpb1_6"/>
</dbReference>
<dbReference type="Gene3D" id="1.10.132.30">
    <property type="match status" value="1"/>
</dbReference>
<evidence type="ECO:0000256" key="6">
    <source>
        <dbReference type="ARBA" id="ARBA00022695"/>
    </source>
</evidence>
<feature type="domain" description="RNA polymerase N-terminal" evidence="13">
    <location>
        <begin position="212"/>
        <end position="513"/>
    </location>
</feature>
<dbReference type="PANTHER" id="PTHR19376">
    <property type="entry name" value="DNA-DIRECTED RNA POLYMERASE"/>
    <property type="match status" value="1"/>
</dbReference>
<dbReference type="InterPro" id="IPR007066">
    <property type="entry name" value="RNA_pol_Rpb1_3"/>
</dbReference>
<evidence type="ECO:0000256" key="4">
    <source>
        <dbReference type="ARBA" id="ARBA00022478"/>
    </source>
</evidence>
<dbReference type="FunFam" id="2.40.40.20:FF:000019">
    <property type="entry name" value="DNA-directed RNA polymerase II subunit RPB1"/>
    <property type="match status" value="1"/>
</dbReference>
<evidence type="ECO:0000256" key="11">
    <source>
        <dbReference type="ARBA" id="ARBA00023163"/>
    </source>
</evidence>
<evidence type="ECO:0000256" key="2">
    <source>
        <dbReference type="ARBA" id="ARBA00012418"/>
    </source>
</evidence>
<dbReference type="Pfam" id="PF04998">
    <property type="entry name" value="RNA_pol_Rpb1_5"/>
    <property type="match status" value="1"/>
</dbReference>
<evidence type="ECO:0000256" key="1">
    <source>
        <dbReference type="ARBA" id="ARBA00006460"/>
    </source>
</evidence>
<dbReference type="GO" id="GO:0003899">
    <property type="term" value="F:DNA-directed RNA polymerase activity"/>
    <property type="evidence" value="ECO:0007669"/>
    <property type="project" value="UniProtKB-EC"/>
</dbReference>
<evidence type="ECO:0000256" key="7">
    <source>
        <dbReference type="ARBA" id="ARBA00022723"/>
    </source>
</evidence>
<dbReference type="Gene3D" id="6.20.50.80">
    <property type="match status" value="1"/>
</dbReference>
<dbReference type="Pfam" id="PF00623">
    <property type="entry name" value="RNA_pol_Rpb1_2"/>
    <property type="match status" value="1"/>
</dbReference>
<dbReference type="Gene3D" id="6.10.250.2940">
    <property type="match status" value="1"/>
</dbReference>
<evidence type="ECO:0000256" key="8">
    <source>
        <dbReference type="ARBA" id="ARBA00022833"/>
    </source>
</evidence>
<dbReference type="NCBIfam" id="NF006336">
    <property type="entry name" value="PRK08566.1"/>
    <property type="match status" value="1"/>
</dbReference>
<evidence type="ECO:0000256" key="12">
    <source>
        <dbReference type="ARBA" id="ARBA00073930"/>
    </source>
</evidence>
<evidence type="ECO:0000259" key="13">
    <source>
        <dbReference type="SMART" id="SM00663"/>
    </source>
</evidence>
<dbReference type="Pfam" id="PF04990">
    <property type="entry name" value="RNA_pol_Rpb1_7"/>
    <property type="match status" value="1"/>
</dbReference>
<accession>A0A6C0BUB7</accession>
<keyword evidence="7" id="KW-0479">Metal-binding</keyword>
<dbReference type="InterPro" id="IPR038120">
    <property type="entry name" value="Rpb1_funnel_sf"/>
</dbReference>
<keyword evidence="4" id="KW-0240">DNA-directed RNA polymerase</keyword>
<dbReference type="InterPro" id="IPR038593">
    <property type="entry name" value="RNA_pol_Rpb1_7_sf"/>
</dbReference>
<dbReference type="Pfam" id="PF04983">
    <property type="entry name" value="RNA_pol_Rpb1_3"/>
    <property type="match status" value="1"/>
</dbReference>
<keyword evidence="11" id="KW-0804">Transcription</keyword>
<protein>
    <recommendedName>
        <fullName evidence="3">DNA-directed RNA polymerase II subunit RPB1</fullName>
        <ecNumber evidence="2">2.7.7.6</ecNumber>
    </recommendedName>
    <alternativeName>
        <fullName evidence="12">DNA-directed RNA polymerase II subunit rpb1</fullName>
    </alternativeName>
</protein>
<dbReference type="GO" id="GO:0006351">
    <property type="term" value="P:DNA-templated transcription"/>
    <property type="evidence" value="ECO:0007669"/>
    <property type="project" value="InterPro"/>
</dbReference>
<dbReference type="SMART" id="SM00663">
    <property type="entry name" value="RPOLA_N"/>
    <property type="match status" value="1"/>
</dbReference>
<dbReference type="Gene3D" id="1.10.150.390">
    <property type="match status" value="1"/>
</dbReference>
<dbReference type="InterPro" id="IPR007081">
    <property type="entry name" value="RNA_pol_Rpb1_5"/>
</dbReference>
<sequence length="1528" mass="174395">MTDNEPLLKNVEGLQFSILSPDEIRETSVVEITKNETYDKDIPVVKGLFDLRMGTTDMGKVCNTCGLKNTGCPGHFGHLELCRPVYYYHFIDVVIKILKCVCFSCSKLLISPENPLIQNIIRKNNKERFGNIYNLCSKINRCGQETENGCGCKQPERYKLDGINGIEVVWKDIENNITKEHISAEYVKGLFEKISDRDCNIMGFSSSWCRPEWLICTVLPIPPPSVRPSVKQGSSQRMDDDLTHKLSDIIKFNNMLKKHLDKSSRKEIIDDWTNQVQYHIATYIDNELPGIYQSVHRSGRPIKSIRQRLKGKEGRIRSNLMGKRVDFSARSVITPDPNIELDELGVPIKIAINLTYPEVVNKFNIERLSKLIENGPLKWPGANSVKVRNQLITINQNNLGSITLNVGDTVNRHLMDGDYVLFNRQPSLHKMSMMGHRVRVMKGNTFRLNVSVTPPYNADFDGDEMNMHVPQSIHSIVELINIASVNKQIISPRENKPIITIVQDTLLGIYKLTNSHVISFDQGKSQHYDSNGLIYEIEDSKNNKSVSSCMYSRKQMMNIVCDLSTFNGFPPEPDKYIMKNGIKIPMWSGHAILSYIIPDNINLEIPNSSFDNFKDKKSDDPNNKNNLISKYNNKINIVKILNGSIEKGTFDKNLFTKTSKGLIHTIYNDLGDVRANQFINDLQKIVSYILLVEGFSVGISDMIADEETNEKIKSTIDNRKTMIENIQQEVHLDIFSGIPGQSKKEYFESKVNSILNKTIKETGQIGLENLDPNNRATFMVNSGSKGKLTNVAQMVACLGQQNVDGKRIPHSSNDRTLPHYYKYDDSAESRGFVSNSFISGQTPQEFFFHAMGGREGLIDTAVKTSTTGYVQRQLVKAMEDLKIGYDYSVRNSSGSIVQYTYGVDGMDATYIESQPLIITKLNIDQIQDMFYYNKDTNWNSILKLNTKNKLLKKDNYQEILDDSFKKILNHREYLISVIFKNEPENNINFPVHLQRIIENNVSNKKSKSNITPLDILKKNKSIIQKCFIRDKFKNNKIFEILVDVHLSPKILLNKYNISKEEYDNICEIVIDKYNSSKISPGEMVGALAAQSIGEPATQMTLNTFHFAGVSAKSNVTRGIPRLKELIHVSKNIKSPSDLISIKDEYAYDRNKVMYIKNQLEYTILKDIVVSSKIYYDPNYSDYISTVEEDNEMLKIYKEFSLLFDENIDEILPWIIRFKFNKNLMMEKGITMEDIYIAIMNYDPERIIYHFTDDNSSELIGRISLKMKKDYPLENGINDQSDIIDIFKNINIDMINNIVIKGVENITDIIITENKSLADSKLNKSEKVNHELKPVVRYNLETDGTNLIDIMNNKYVDPYNTISNNIIEVYEIFGIEAARNLLIKEITEVIKHEGEYINPRHIDLLCDIMTSNGELFSINRQGINRGNIGPLAKSSFENTTDELIKSSIFSEKDNLGGVSSNIMLGQLINSGTGLCDIILDEDQLEYLQKDNSDLEDEFMEIDESNIDVLMNIEEEDGDCCDDNFKFSHE</sequence>
<organism evidence="14">
    <name type="scientific">viral metagenome</name>
    <dbReference type="NCBI Taxonomy" id="1070528"/>
    <lineage>
        <taxon>unclassified sequences</taxon>
        <taxon>metagenomes</taxon>
        <taxon>organismal metagenomes</taxon>
    </lineage>
</organism>
<keyword evidence="10" id="KW-0238">DNA-binding</keyword>
<dbReference type="InterPro" id="IPR007083">
    <property type="entry name" value="RNA_pol_Rpb1_4"/>
</dbReference>
<dbReference type="PANTHER" id="PTHR19376:SF37">
    <property type="entry name" value="DNA-DIRECTED RNA POLYMERASE II SUBUNIT RPB1"/>
    <property type="match status" value="1"/>
</dbReference>
<dbReference type="GO" id="GO:0046872">
    <property type="term" value="F:metal ion binding"/>
    <property type="evidence" value="ECO:0007669"/>
    <property type="project" value="UniProtKB-KW"/>
</dbReference>